<sequence>MRGTIIHYDELTRCGLVKEAGGRVHYFRENQLVPGFSPAEDRSVLLTVGNGELLAIGPDEPVPVSSSPYRSPQQPVQRTPSATGLLNWPGFVVSLSALVALFFAGGEPSPLRGSKTPPLLESVWAIAAAGLLALEAYWFANGAGRWKVRLNVWPIALCSLMAYWLQSCDGFESDTAFEAYNYLLLVLFLVAYWLPYQRRHTN</sequence>
<organism evidence="2 3">
    <name type="scientific">Nibrella viscosa</name>
    <dbReference type="NCBI Taxonomy" id="1084524"/>
    <lineage>
        <taxon>Bacteria</taxon>
        <taxon>Pseudomonadati</taxon>
        <taxon>Bacteroidota</taxon>
        <taxon>Cytophagia</taxon>
        <taxon>Cytophagales</taxon>
        <taxon>Spirosomataceae</taxon>
        <taxon>Nibrella</taxon>
    </lineage>
</organism>
<dbReference type="EMBL" id="BAABHB010000003">
    <property type="protein sequence ID" value="GAA4402286.1"/>
    <property type="molecule type" value="Genomic_DNA"/>
</dbReference>
<evidence type="ECO:0000313" key="3">
    <source>
        <dbReference type="Proteomes" id="UP001500936"/>
    </source>
</evidence>
<feature type="transmembrane region" description="Helical" evidence="1">
    <location>
        <begin position="150"/>
        <end position="167"/>
    </location>
</feature>
<keyword evidence="1" id="KW-0812">Transmembrane</keyword>
<feature type="transmembrane region" description="Helical" evidence="1">
    <location>
        <begin position="85"/>
        <end position="106"/>
    </location>
</feature>
<reference evidence="3" key="1">
    <citation type="journal article" date="2019" name="Int. J. Syst. Evol. Microbiol.">
        <title>The Global Catalogue of Microorganisms (GCM) 10K type strain sequencing project: providing services to taxonomists for standard genome sequencing and annotation.</title>
        <authorList>
            <consortium name="The Broad Institute Genomics Platform"/>
            <consortium name="The Broad Institute Genome Sequencing Center for Infectious Disease"/>
            <person name="Wu L."/>
            <person name="Ma J."/>
        </authorList>
    </citation>
    <scope>NUCLEOTIDE SEQUENCE [LARGE SCALE GENOMIC DNA]</scope>
    <source>
        <strain evidence="3">JCM 17925</strain>
    </source>
</reference>
<feature type="transmembrane region" description="Helical" evidence="1">
    <location>
        <begin position="118"/>
        <end position="138"/>
    </location>
</feature>
<comment type="caution">
    <text evidence="2">The sequence shown here is derived from an EMBL/GenBank/DDBJ whole genome shotgun (WGS) entry which is preliminary data.</text>
</comment>
<proteinExistence type="predicted"/>
<evidence type="ECO:0000256" key="1">
    <source>
        <dbReference type="SAM" id="Phobius"/>
    </source>
</evidence>
<feature type="transmembrane region" description="Helical" evidence="1">
    <location>
        <begin position="179"/>
        <end position="196"/>
    </location>
</feature>
<gene>
    <name evidence="2" type="ORF">GCM10023187_17210</name>
</gene>
<keyword evidence="1" id="KW-1133">Transmembrane helix</keyword>
<keyword evidence="1" id="KW-0472">Membrane</keyword>
<keyword evidence="3" id="KW-1185">Reference proteome</keyword>
<accession>A0ABP8K8F7</accession>
<dbReference type="Proteomes" id="UP001500936">
    <property type="component" value="Unassembled WGS sequence"/>
</dbReference>
<dbReference type="RefSeq" id="WP_345266008.1">
    <property type="nucleotide sequence ID" value="NZ_BAABHB010000003.1"/>
</dbReference>
<protein>
    <submittedName>
        <fullName evidence="2">Uncharacterized protein</fullName>
    </submittedName>
</protein>
<name>A0ABP8K8F7_9BACT</name>
<evidence type="ECO:0000313" key="2">
    <source>
        <dbReference type="EMBL" id="GAA4402286.1"/>
    </source>
</evidence>